<dbReference type="GO" id="GO:0016758">
    <property type="term" value="F:hexosyltransferase activity"/>
    <property type="evidence" value="ECO:0007669"/>
    <property type="project" value="TreeGrafter"/>
</dbReference>
<dbReference type="CDD" id="cd03794">
    <property type="entry name" value="GT4_WbuB-like"/>
    <property type="match status" value="1"/>
</dbReference>
<keyword evidence="3" id="KW-1185">Reference proteome</keyword>
<dbReference type="InterPro" id="IPR028098">
    <property type="entry name" value="Glyco_trans_4-like_N"/>
</dbReference>
<evidence type="ECO:0000259" key="1">
    <source>
        <dbReference type="Pfam" id="PF13579"/>
    </source>
</evidence>
<sequence length="412" mass="46618">MRFLILSQYFYPEIGAAQVRLAAFARTLQQLGHEVEIVTALPNYPHGRIFPHYRGKWQRHDTWEGMTVHRYWCYAATGAGLKRLWNYASFMLSALFGIRRVKKPDYIFVESPPLFLGITAFLYAKYWRVPFIFNVADLWPDSVQALGLMNDGILLRFAFFLEKKLYQKAHFVNAVTDGTYQVLQSKKQLPANKLLFLPNGVDTETFYPRAPDEKLKRELSLPDYEQLILYAGTHGYAHGMDVLLEAAHLLRNKPYLFVLIGGGSEKIALQQKAAQLQLSNVLFFEPRPPETIAAWYSLATLGVSTLRAAPLFDSVRPVKILACMACGKPVVYSGQGEGADLVRRANAGVIVPPEDAPALAEAMENLLQNPDKIQELGKNGRQFVLEQLQWSAVIERWLAQLQNAEEQTRTAV</sequence>
<comment type="caution">
    <text evidence="2">The sequence shown here is derived from an EMBL/GenBank/DDBJ whole genome shotgun (WGS) entry which is preliminary data.</text>
</comment>
<evidence type="ECO:0000313" key="2">
    <source>
        <dbReference type="EMBL" id="OUD12585.1"/>
    </source>
</evidence>
<gene>
    <name evidence="2" type="ORF">TPSD3_16005</name>
</gene>
<keyword evidence="2" id="KW-0808">Transferase</keyword>
<proteinExistence type="predicted"/>
<dbReference type="Pfam" id="PF13692">
    <property type="entry name" value="Glyco_trans_1_4"/>
    <property type="match status" value="1"/>
</dbReference>
<dbReference type="RefSeq" id="WP_086489544.1">
    <property type="nucleotide sequence ID" value="NZ_MSLT01000023.1"/>
</dbReference>
<dbReference type="InterPro" id="IPR050194">
    <property type="entry name" value="Glycosyltransferase_grp1"/>
</dbReference>
<dbReference type="SUPFAM" id="SSF53756">
    <property type="entry name" value="UDP-Glycosyltransferase/glycogen phosphorylase"/>
    <property type="match status" value="1"/>
</dbReference>
<dbReference type="EMBL" id="MSLT01000023">
    <property type="protein sequence ID" value="OUD12585.1"/>
    <property type="molecule type" value="Genomic_DNA"/>
</dbReference>
<dbReference type="Proteomes" id="UP000194798">
    <property type="component" value="Unassembled WGS sequence"/>
</dbReference>
<feature type="domain" description="Glycosyltransferase subfamily 4-like N-terminal" evidence="1">
    <location>
        <begin position="15"/>
        <end position="200"/>
    </location>
</feature>
<organism evidence="2 3">
    <name type="scientific">Thioflexithrix psekupsensis</name>
    <dbReference type="NCBI Taxonomy" id="1570016"/>
    <lineage>
        <taxon>Bacteria</taxon>
        <taxon>Pseudomonadati</taxon>
        <taxon>Pseudomonadota</taxon>
        <taxon>Gammaproteobacteria</taxon>
        <taxon>Thiotrichales</taxon>
        <taxon>Thioflexithrix</taxon>
    </lineage>
</organism>
<dbReference type="PANTHER" id="PTHR45947">
    <property type="entry name" value="SULFOQUINOVOSYL TRANSFERASE SQD2"/>
    <property type="match status" value="1"/>
</dbReference>
<dbReference type="OrthoDB" id="9787293at2"/>
<dbReference type="PANTHER" id="PTHR45947:SF3">
    <property type="entry name" value="SULFOQUINOVOSYL TRANSFERASE SQD2"/>
    <property type="match status" value="1"/>
</dbReference>
<dbReference type="Gene3D" id="3.40.50.2000">
    <property type="entry name" value="Glycogen Phosphorylase B"/>
    <property type="match status" value="2"/>
</dbReference>
<dbReference type="Pfam" id="PF13579">
    <property type="entry name" value="Glyco_trans_4_4"/>
    <property type="match status" value="1"/>
</dbReference>
<accession>A0A251X5F7</accession>
<protein>
    <submittedName>
        <fullName evidence="2">Glycosyltransferase WbuB</fullName>
    </submittedName>
</protein>
<evidence type="ECO:0000313" key="3">
    <source>
        <dbReference type="Proteomes" id="UP000194798"/>
    </source>
</evidence>
<dbReference type="AlphaFoldDB" id="A0A251X5F7"/>
<reference evidence="2 3" key="1">
    <citation type="submission" date="2016-12" db="EMBL/GenBank/DDBJ databases">
        <title>Thioflexothrix psekupsii D3 genome sequencing and assembly.</title>
        <authorList>
            <person name="Fomenkov A."/>
            <person name="Vincze T."/>
            <person name="Grabovich M."/>
            <person name="Anton B.P."/>
            <person name="Dubinina G."/>
            <person name="Orlova M."/>
            <person name="Belousova E."/>
            <person name="Roberts R.J."/>
        </authorList>
    </citation>
    <scope>NUCLEOTIDE SEQUENCE [LARGE SCALE GENOMIC DNA]</scope>
    <source>
        <strain evidence="2">D3</strain>
    </source>
</reference>
<name>A0A251X5F7_9GAMM</name>